<dbReference type="GeneID" id="26840258"/>
<dbReference type="InterPro" id="IPR047008">
    <property type="entry name" value="XRN1_SH3_sf"/>
</dbReference>
<dbReference type="Gene3D" id="1.25.40.1050">
    <property type="match status" value="1"/>
</dbReference>
<dbReference type="GO" id="GO:0005634">
    <property type="term" value="C:nucleus"/>
    <property type="evidence" value="ECO:0007669"/>
    <property type="project" value="TreeGrafter"/>
</dbReference>
<dbReference type="Pfam" id="PF18334">
    <property type="entry name" value="XRN1_D2_D3"/>
    <property type="match status" value="1"/>
</dbReference>
<feature type="region of interest" description="Disordered" evidence="6">
    <location>
        <begin position="1208"/>
        <end position="1227"/>
    </location>
</feature>
<keyword evidence="5" id="KW-0866">Nonsense-mediated mRNA decay</keyword>
<dbReference type="InterPro" id="IPR016494">
    <property type="entry name" value="5_3_exoribonuclease_1"/>
</dbReference>
<evidence type="ECO:0000313" key="13">
    <source>
        <dbReference type="Proteomes" id="UP000054251"/>
    </source>
</evidence>
<keyword evidence="2 5" id="KW-0378">Hydrolase</keyword>
<evidence type="ECO:0000259" key="9">
    <source>
        <dbReference type="Pfam" id="PF18129"/>
    </source>
</evidence>
<dbReference type="Gene3D" id="2.30.30.750">
    <property type="match status" value="1"/>
</dbReference>
<reference evidence="12 13" key="1">
    <citation type="submission" date="2015-11" db="EMBL/GenBank/DDBJ databases">
        <title>The genome of Debaryomyces fabryi.</title>
        <authorList>
            <person name="Tafer H."/>
            <person name="Lopandic K."/>
        </authorList>
    </citation>
    <scope>NUCLEOTIDE SEQUENCE [LARGE SCALE GENOMIC DNA]</scope>
    <source>
        <strain evidence="12 13">CBS 789</strain>
    </source>
</reference>
<feature type="compositionally biased region" description="Basic and acidic residues" evidence="6">
    <location>
        <begin position="1260"/>
        <end position="1274"/>
    </location>
</feature>
<dbReference type="PIRSF" id="PIRSF006743">
    <property type="entry name" value="Exonuclease_Xnr1"/>
    <property type="match status" value="1"/>
</dbReference>
<dbReference type="FunFam" id="2.30.30.750:FF:000002">
    <property type="entry name" value="5'-3' exoribonuclease 1"/>
    <property type="match status" value="1"/>
</dbReference>
<keyword evidence="1 5" id="KW-0540">Nuclease</keyword>
<keyword evidence="13" id="KW-1185">Reference proteome</keyword>
<dbReference type="RefSeq" id="XP_015467100.1">
    <property type="nucleotide sequence ID" value="XM_015612078.1"/>
</dbReference>
<feature type="domain" description="5'-3' exoribonuclease 1 D1" evidence="10">
    <location>
        <begin position="698"/>
        <end position="882"/>
    </location>
</feature>
<dbReference type="GO" id="GO:0016075">
    <property type="term" value="P:rRNA catabolic process"/>
    <property type="evidence" value="ECO:0007669"/>
    <property type="project" value="TreeGrafter"/>
</dbReference>
<dbReference type="Gene3D" id="2.170.260.40">
    <property type="match status" value="1"/>
</dbReference>
<dbReference type="Gene3D" id="3.30.1370.250">
    <property type="match status" value="1"/>
</dbReference>
<evidence type="ECO:0000259" key="10">
    <source>
        <dbReference type="Pfam" id="PF18332"/>
    </source>
</evidence>
<evidence type="ECO:0000256" key="2">
    <source>
        <dbReference type="ARBA" id="ARBA00022801"/>
    </source>
</evidence>
<dbReference type="GO" id="GO:0003723">
    <property type="term" value="F:RNA binding"/>
    <property type="evidence" value="ECO:0007669"/>
    <property type="project" value="UniProtKB-KW"/>
</dbReference>
<feature type="compositionally biased region" description="Basic residues" evidence="6">
    <location>
        <begin position="1396"/>
        <end position="1410"/>
    </location>
</feature>
<feature type="domain" description="5'-3' exoribonuclease 1 SH3-like" evidence="9">
    <location>
        <begin position="1128"/>
        <end position="1198"/>
    </location>
</feature>
<dbReference type="InterPro" id="IPR041106">
    <property type="entry name" value="XRN1_D2_D3"/>
</dbReference>
<keyword evidence="3 5" id="KW-0269">Exonuclease</keyword>
<dbReference type="Gene3D" id="6.10.140.950">
    <property type="match status" value="1"/>
</dbReference>
<sequence>MNSILHTCTHSNDDTFSRLTDDQMYAAIFSYIEHLFEIIKPHKVFYMAIDGVAPRAKMNQQRARRFRTAFEAEENMKNAIEKGLEIPKDDPFDSNAITPGTEFMAKLTDNLKYFIHKKISEDSRWANVKIILSGHEVPGEGEHKIMEYIRTMKNQPNHDPNSRHCIYGLDADLIMLGLVSHYPHFALLREEVTFGPRGQKQSNELTDQNFYLLHLSLLREYLSLEFQNLDNQLSFEYNFERVLDDFILIMYVIGNDFLPNLPDLFINKGAFPLLLETFKQTLQQSDGYLNENGTINLKRLNIWLNFLSEFELENFEKQDVDVEWFNKRLEDISITGEKKRERMGKLLILKDQKKLVGMIKPWLLENSSKKVDELVALANEDKLPQLKLPTDEATKDLEFLKTFALDAGIVIIHSKSEDTFTAKLDIDGLSPYETEEEHNERLNELRKIIKKYQSANLFETDEILKESKDIYDTKFMNWKDKYYKEKLHFSIYETDKMVEFTQHYLEGLQWVLYYYYKGCPSWNWYFRYHYSPRISDISIGLNEFLKTNTGITFEKSKPFKPFEQLMAVLPARSRKLMPLVYRPLMTDPHSPIIDFYPHEVDIDKNGKSAPWEAVVLLSFVDENRLIDALKPIEAQLSPEELKRNSIGKDIEFIFNPQIDYVYPTPLPGYFHDLEHDKCIENTFLLPTVEGEVKIELGENALLGKDSLAGFPTLETIPFNFELSLHEIKVFQNPSRSESMILSLENMWDDLSIYQFSQKFVNKVVYTKWPFLRESRVVSVMDREFKYESLKIQNSRKVVSTPLSQDEAKSFYQTARSISDTYEKTKGIQLGDIEGLVYVQPVTGLIRNEKGAYVKTFSKDTEIYPIQLVVEEVTNEDARFATRPPLPIDEEFPLESQVVFLGAFAYGTPATVAGYTGNDKVNVKISKIQSTNEPNIGKRRLDIENKEIRYLPSFEVSKKLRLNALFMSKITSGYMLENDFNNKRRVNIGLELKFEGRRQKVLGFTRKDGKVWEFSPLAIQLITDYRSKFPKLFKSLQEIDQKAIPKASSVLNNESELQEVTKWLKDVKAQLMKVSLESESFTKFSFEAIESYMEHYIGQTIPYTNKDIKGVPKSAVLDPSESYQLLSTQRFELGDRIIYVQKSGKVPYLSKGTVASITSFGPKNSLGVIFDYPLMSGNNMNGKLKTNRGLIVDSSLVLNITNKQLVYHSKASKQKSKPLDENEKKQRSREIALAKKQKQELENAKKQANSEKTNELLNLLKKSDRANKSGAEEAKLNLNKEAGDKNENSGHEEELRLNSNAIRHIYGQIYSNVMNEGAIPPQQMPYGVPVVPGIPLPPQFFQQPPNQFQQQPQPPALQAPSQQQQEQNPSSQQSSQNRENGRNERGRGNRGNYRGNGRGRGRGGRGRGKPN</sequence>
<evidence type="ECO:0000256" key="4">
    <source>
        <dbReference type="ARBA" id="ARBA00038299"/>
    </source>
</evidence>
<comment type="similarity">
    <text evidence="4 5">Belongs to the 5'-3' exonuclease family.</text>
</comment>
<dbReference type="InterPro" id="IPR004859">
    <property type="entry name" value="Xrn1_N"/>
</dbReference>
<dbReference type="PANTHER" id="PTHR12341">
    <property type="entry name" value="5'-&gt;3' EXORIBONUCLEASE"/>
    <property type="match status" value="1"/>
</dbReference>
<dbReference type="Pfam" id="PF17846">
    <property type="entry name" value="XRN_M"/>
    <property type="match status" value="1"/>
</dbReference>
<feature type="domain" description="Exoribonuclease Xrn1 D2/D3" evidence="11">
    <location>
        <begin position="886"/>
        <end position="1110"/>
    </location>
</feature>
<evidence type="ECO:0000259" key="7">
    <source>
        <dbReference type="Pfam" id="PF03159"/>
    </source>
</evidence>
<evidence type="ECO:0000256" key="6">
    <source>
        <dbReference type="SAM" id="MobiDB-lite"/>
    </source>
</evidence>
<evidence type="ECO:0000256" key="3">
    <source>
        <dbReference type="ARBA" id="ARBA00022839"/>
    </source>
</evidence>
<dbReference type="OrthoDB" id="372487at2759"/>
<accession>A0A0V1PXT6</accession>
<keyword evidence="5" id="KW-0963">Cytoplasm</keyword>
<evidence type="ECO:0000256" key="5">
    <source>
        <dbReference type="PIRNR" id="PIRNR006743"/>
    </source>
</evidence>
<dbReference type="Pfam" id="PF03159">
    <property type="entry name" value="XRN_N"/>
    <property type="match status" value="1"/>
</dbReference>
<dbReference type="CDD" id="cd18673">
    <property type="entry name" value="PIN_XRN1-2-like"/>
    <property type="match status" value="1"/>
</dbReference>
<dbReference type="InterPro" id="IPR040992">
    <property type="entry name" value="XRN1_D1"/>
</dbReference>
<dbReference type="PANTHER" id="PTHR12341:SF7">
    <property type="entry name" value="5'-3' EXORIBONUCLEASE 1"/>
    <property type="match status" value="1"/>
</dbReference>
<feature type="compositionally biased region" description="Basic and acidic residues" evidence="6">
    <location>
        <begin position="1235"/>
        <end position="1253"/>
    </location>
</feature>
<dbReference type="Pfam" id="PF18129">
    <property type="entry name" value="SH3_12"/>
    <property type="match status" value="1"/>
</dbReference>
<dbReference type="Gene3D" id="2.30.30.30">
    <property type="match status" value="1"/>
</dbReference>
<comment type="caution">
    <text evidence="12">The sequence shown here is derived from an EMBL/GenBank/DDBJ whole genome shotgun (WGS) entry which is preliminary data.</text>
</comment>
<dbReference type="InterPro" id="IPR027073">
    <property type="entry name" value="5_3_exoribonuclease"/>
</dbReference>
<proteinExistence type="inferred from homology"/>
<dbReference type="GO" id="GO:0004534">
    <property type="term" value="F:5'-3' RNA exonuclease activity"/>
    <property type="evidence" value="ECO:0007669"/>
    <property type="project" value="UniProtKB-ARBA"/>
</dbReference>
<evidence type="ECO:0000313" key="12">
    <source>
        <dbReference type="EMBL" id="KSA00998.1"/>
    </source>
</evidence>
<comment type="subcellular location">
    <subcellularLocation>
        <location evidence="5">Cytoplasm</location>
    </subcellularLocation>
</comment>
<feature type="domain" description="Xrn1 helical" evidence="8">
    <location>
        <begin position="237"/>
        <end position="655"/>
    </location>
</feature>
<dbReference type="EMBL" id="LMYN01000067">
    <property type="protein sequence ID" value="KSA00998.1"/>
    <property type="molecule type" value="Genomic_DNA"/>
</dbReference>
<organism evidence="12 13">
    <name type="scientific">Debaryomyces fabryi</name>
    <dbReference type="NCBI Taxonomy" id="58627"/>
    <lineage>
        <taxon>Eukaryota</taxon>
        <taxon>Fungi</taxon>
        <taxon>Dikarya</taxon>
        <taxon>Ascomycota</taxon>
        <taxon>Saccharomycotina</taxon>
        <taxon>Pichiomycetes</taxon>
        <taxon>Debaryomycetaceae</taxon>
        <taxon>Debaryomyces</taxon>
    </lineage>
</organism>
<dbReference type="InterPro" id="IPR047007">
    <property type="entry name" value="XRN1_D1_sf"/>
</dbReference>
<dbReference type="InterPro" id="IPR014722">
    <property type="entry name" value="Rib_uL2_dom2"/>
</dbReference>
<dbReference type="EC" id="3.1.13.-" evidence="5"/>
<feature type="compositionally biased region" description="Basic and acidic residues" evidence="6">
    <location>
        <begin position="1280"/>
        <end position="1292"/>
    </location>
</feature>
<gene>
    <name evidence="12" type="ORF">AC631_03249</name>
</gene>
<keyword evidence="5" id="KW-0694">RNA-binding</keyword>
<evidence type="ECO:0000256" key="1">
    <source>
        <dbReference type="ARBA" id="ARBA00022722"/>
    </source>
</evidence>
<dbReference type="GO" id="GO:0000184">
    <property type="term" value="P:nuclear-transcribed mRNA catabolic process, nonsense-mediated decay"/>
    <property type="evidence" value="ECO:0007669"/>
    <property type="project" value="UniProtKB-KW"/>
</dbReference>
<name>A0A0V1PXT6_9ASCO</name>
<dbReference type="GO" id="GO:0005737">
    <property type="term" value="C:cytoplasm"/>
    <property type="evidence" value="ECO:0007669"/>
    <property type="project" value="UniProtKB-SubCell"/>
</dbReference>
<protein>
    <recommendedName>
        <fullName evidence="5">5'-3' exoribonuclease 1</fullName>
        <ecNumber evidence="5">3.1.13.-</ecNumber>
    </recommendedName>
</protein>
<feature type="compositionally biased region" description="Low complexity" evidence="6">
    <location>
        <begin position="1357"/>
        <end position="1377"/>
    </location>
</feature>
<dbReference type="Pfam" id="PF18332">
    <property type="entry name" value="XRN1_D1"/>
    <property type="match status" value="1"/>
</dbReference>
<feature type="compositionally biased region" description="Low complexity" evidence="6">
    <location>
        <begin position="1338"/>
        <end position="1350"/>
    </location>
</feature>
<feature type="compositionally biased region" description="Basic and acidic residues" evidence="6">
    <location>
        <begin position="1216"/>
        <end position="1227"/>
    </location>
</feature>
<feature type="region of interest" description="Disordered" evidence="6">
    <location>
        <begin position="1260"/>
        <end position="1292"/>
    </location>
</feature>
<dbReference type="InterPro" id="IPR041385">
    <property type="entry name" value="SH3_12"/>
</dbReference>
<feature type="domain" description="Xrn1 N-terminal" evidence="7">
    <location>
        <begin position="1"/>
        <end position="191"/>
    </location>
</feature>
<dbReference type="Gene3D" id="3.40.50.12390">
    <property type="match status" value="2"/>
</dbReference>
<dbReference type="Proteomes" id="UP000054251">
    <property type="component" value="Unassembled WGS sequence"/>
</dbReference>
<dbReference type="InterPro" id="IPR041412">
    <property type="entry name" value="Xrn1_helical"/>
</dbReference>
<evidence type="ECO:0000259" key="11">
    <source>
        <dbReference type="Pfam" id="PF18334"/>
    </source>
</evidence>
<feature type="region of interest" description="Disordered" evidence="6">
    <location>
        <begin position="1335"/>
        <end position="1410"/>
    </location>
</feature>
<feature type="region of interest" description="Disordered" evidence="6">
    <location>
        <begin position="1235"/>
        <end position="1254"/>
    </location>
</feature>
<dbReference type="FunFam" id="3.40.50.12390:FF:000002">
    <property type="entry name" value="5'-3' exoribonuclease 1"/>
    <property type="match status" value="1"/>
</dbReference>
<evidence type="ECO:0000259" key="8">
    <source>
        <dbReference type="Pfam" id="PF17846"/>
    </source>
</evidence>
<comment type="function">
    <text evidence="5">Multifunctional protein that exhibits several independent functions at different levels of the cellular processes. 5'-3' exonuclease component of the nonsense-mediated mRNA decay (NMD) which is a highly conserved mRNA degradation pathway, an RNA surveillance system whose role is to identify and rid cells of mRNA with premature termination codons and thus prevents accumulation of potentially harmful truncated proteins.</text>
</comment>